<organism evidence="2 3">
    <name type="scientific">Halomonas ventosae</name>
    <dbReference type="NCBI Taxonomy" id="229007"/>
    <lineage>
        <taxon>Bacteria</taxon>
        <taxon>Pseudomonadati</taxon>
        <taxon>Pseudomonadota</taxon>
        <taxon>Gammaproteobacteria</taxon>
        <taxon>Oceanospirillales</taxon>
        <taxon>Halomonadaceae</taxon>
        <taxon>Halomonas</taxon>
    </lineage>
</organism>
<dbReference type="InterPro" id="IPR014729">
    <property type="entry name" value="Rossmann-like_a/b/a_fold"/>
</dbReference>
<dbReference type="InterPro" id="IPR006016">
    <property type="entry name" value="UspA"/>
</dbReference>
<proteinExistence type="predicted"/>
<dbReference type="EMBL" id="SNZJ01000002">
    <property type="protein sequence ID" value="TDR56940.1"/>
    <property type="molecule type" value="Genomic_DNA"/>
</dbReference>
<dbReference type="CDD" id="cd00293">
    <property type="entry name" value="USP-like"/>
    <property type="match status" value="1"/>
</dbReference>
<sequence length="158" mass="17563">MKIMLAYDGSRNARLALEQTMQMFHNNAPTLVLVGVAENPRDATDANEDLFQEEYRELKAQLQEGVEIAVKGGFDAELLIAEGDARKLLLQATHKEKPDLLVIARHSHQPDPSFIAKSLNALFDEFDYMTFGSVSSFLTRRAECPLLILPTGDSAAQE</sequence>
<dbReference type="SUPFAM" id="SSF52402">
    <property type="entry name" value="Adenine nucleotide alpha hydrolases-like"/>
    <property type="match status" value="1"/>
</dbReference>
<protein>
    <submittedName>
        <fullName evidence="2">Nucleotide-binding universal stress UspA family protein</fullName>
    </submittedName>
</protein>
<reference evidence="2 3" key="1">
    <citation type="submission" date="2019-03" db="EMBL/GenBank/DDBJ databases">
        <title>Genomic Encyclopedia of Type Strains, Phase III (KMG-III): the genomes of soil and plant-associated and newly described type strains.</title>
        <authorList>
            <person name="Whitman W."/>
        </authorList>
    </citation>
    <scope>NUCLEOTIDE SEQUENCE [LARGE SCALE GENOMIC DNA]</scope>
    <source>
        <strain evidence="2 3">CECT 5797</strain>
    </source>
</reference>
<dbReference type="PANTHER" id="PTHR31964:SF113">
    <property type="entry name" value="USPA DOMAIN-CONTAINING PROTEIN"/>
    <property type="match status" value="1"/>
</dbReference>
<dbReference type="PANTHER" id="PTHR31964">
    <property type="entry name" value="ADENINE NUCLEOTIDE ALPHA HYDROLASES-LIKE SUPERFAMILY PROTEIN"/>
    <property type="match status" value="1"/>
</dbReference>
<dbReference type="Gene3D" id="3.40.50.620">
    <property type="entry name" value="HUPs"/>
    <property type="match status" value="1"/>
</dbReference>
<dbReference type="AlphaFoldDB" id="A0A4R6ZVT0"/>
<evidence type="ECO:0000313" key="3">
    <source>
        <dbReference type="Proteomes" id="UP000295212"/>
    </source>
</evidence>
<feature type="domain" description="UspA" evidence="1">
    <location>
        <begin position="2"/>
        <end position="150"/>
    </location>
</feature>
<comment type="caution">
    <text evidence="2">The sequence shown here is derived from an EMBL/GenBank/DDBJ whole genome shotgun (WGS) entry which is preliminary data.</text>
</comment>
<evidence type="ECO:0000313" key="2">
    <source>
        <dbReference type="EMBL" id="TDR56940.1"/>
    </source>
</evidence>
<dbReference type="Proteomes" id="UP000295212">
    <property type="component" value="Unassembled WGS sequence"/>
</dbReference>
<accession>A0A4R6ZVT0</accession>
<evidence type="ECO:0000259" key="1">
    <source>
        <dbReference type="Pfam" id="PF00582"/>
    </source>
</evidence>
<dbReference type="RefSeq" id="WP_133634483.1">
    <property type="nucleotide sequence ID" value="NZ_SNZJ01000002.1"/>
</dbReference>
<name>A0A4R6ZVT0_9GAMM</name>
<dbReference type="OrthoDB" id="7851528at2"/>
<dbReference type="Pfam" id="PF00582">
    <property type="entry name" value="Usp"/>
    <property type="match status" value="1"/>
</dbReference>
<gene>
    <name evidence="2" type="ORF">DFP85_102117</name>
</gene>